<dbReference type="InterPro" id="IPR019334">
    <property type="entry name" value="TMEM170A/B/YPR153W-like"/>
</dbReference>
<evidence type="ECO:0000256" key="5">
    <source>
        <dbReference type="ARBA" id="ARBA00023136"/>
    </source>
</evidence>
<evidence type="ECO:0000313" key="7">
    <source>
        <dbReference type="EMBL" id="EYE97392.1"/>
    </source>
</evidence>
<keyword evidence="5 6" id="KW-0472">Membrane</keyword>
<dbReference type="PANTHER" id="PTHR22779">
    <property type="entry name" value="SD17342P"/>
    <property type="match status" value="1"/>
</dbReference>
<dbReference type="GO" id="GO:0016020">
    <property type="term" value="C:membrane"/>
    <property type="evidence" value="ECO:0007669"/>
    <property type="project" value="UniProtKB-SubCell"/>
</dbReference>
<dbReference type="EMBL" id="KK088416">
    <property type="protein sequence ID" value="EYE97392.1"/>
    <property type="molecule type" value="Genomic_DNA"/>
</dbReference>
<dbReference type="GeneID" id="63699082"/>
<sequence length="136" mass="15381">MTNNRVPINYEIPSFPSLYDPFPTHNTYAYYLYYTQDIWRFTLYWTFIFYAATHLSVAAWAVAMQCRSWKTGLIIPVIYAVIGGLQALMAGSIVGLVLGAVYESGNFRMSTWLPMIWGGVNVMVLILSSFPMQGGL</sequence>
<gene>
    <name evidence="7" type="ORF">EURHEDRAFT_451515</name>
</gene>
<accession>A0A017SKC1</accession>
<evidence type="ECO:0000256" key="4">
    <source>
        <dbReference type="ARBA" id="ARBA00022989"/>
    </source>
</evidence>
<dbReference type="OrthoDB" id="2131401at2759"/>
<comment type="subcellular location">
    <subcellularLocation>
        <location evidence="1">Membrane</location>
        <topology evidence="1">Multi-pass membrane protein</topology>
    </subcellularLocation>
</comment>
<keyword evidence="4 6" id="KW-1133">Transmembrane helix</keyword>
<evidence type="ECO:0000256" key="1">
    <source>
        <dbReference type="ARBA" id="ARBA00004141"/>
    </source>
</evidence>
<proteinExistence type="inferred from homology"/>
<feature type="transmembrane region" description="Helical" evidence="6">
    <location>
        <begin position="42"/>
        <end position="62"/>
    </location>
</feature>
<protein>
    <submittedName>
        <fullName evidence="7">Integral membrane protein</fullName>
    </submittedName>
</protein>
<name>A0A017SKC1_ASPRC</name>
<dbReference type="HOGENOM" id="CLU_071343_1_0_1"/>
<dbReference type="Pfam" id="PF10190">
    <property type="entry name" value="Tmemb_170"/>
    <property type="match status" value="1"/>
</dbReference>
<evidence type="ECO:0000256" key="2">
    <source>
        <dbReference type="ARBA" id="ARBA00006325"/>
    </source>
</evidence>
<evidence type="ECO:0000256" key="3">
    <source>
        <dbReference type="ARBA" id="ARBA00022692"/>
    </source>
</evidence>
<keyword evidence="8" id="KW-1185">Reference proteome</keyword>
<reference evidence="8" key="1">
    <citation type="journal article" date="2014" name="Nat. Commun.">
        <title>Genomic adaptations of the halophilic Dead Sea filamentous fungus Eurotium rubrum.</title>
        <authorList>
            <person name="Kis-Papo T."/>
            <person name="Weig A.R."/>
            <person name="Riley R."/>
            <person name="Persoh D."/>
            <person name="Salamov A."/>
            <person name="Sun H."/>
            <person name="Lipzen A."/>
            <person name="Wasser S.P."/>
            <person name="Rambold G."/>
            <person name="Grigoriev I.V."/>
            <person name="Nevo E."/>
        </authorList>
    </citation>
    <scope>NUCLEOTIDE SEQUENCE [LARGE SCALE GENOMIC DNA]</scope>
    <source>
        <strain evidence="8">CBS 135680</strain>
    </source>
</reference>
<feature type="transmembrane region" description="Helical" evidence="6">
    <location>
        <begin position="74"/>
        <end position="100"/>
    </location>
</feature>
<evidence type="ECO:0000256" key="6">
    <source>
        <dbReference type="SAM" id="Phobius"/>
    </source>
</evidence>
<dbReference type="STRING" id="1388766.A0A017SKC1"/>
<feature type="transmembrane region" description="Helical" evidence="6">
    <location>
        <begin position="112"/>
        <end position="130"/>
    </location>
</feature>
<dbReference type="AlphaFoldDB" id="A0A017SKC1"/>
<dbReference type="PANTHER" id="PTHR22779:SF6">
    <property type="entry name" value="SD17342P"/>
    <property type="match status" value="1"/>
</dbReference>
<comment type="similarity">
    <text evidence="2">Belongs to the TMEM170 family.</text>
</comment>
<organism evidence="7 8">
    <name type="scientific">Aspergillus ruber (strain CBS 135680)</name>
    <dbReference type="NCBI Taxonomy" id="1388766"/>
    <lineage>
        <taxon>Eukaryota</taxon>
        <taxon>Fungi</taxon>
        <taxon>Dikarya</taxon>
        <taxon>Ascomycota</taxon>
        <taxon>Pezizomycotina</taxon>
        <taxon>Eurotiomycetes</taxon>
        <taxon>Eurotiomycetidae</taxon>
        <taxon>Eurotiales</taxon>
        <taxon>Aspergillaceae</taxon>
        <taxon>Aspergillus</taxon>
        <taxon>Aspergillus subgen. Aspergillus</taxon>
    </lineage>
</organism>
<evidence type="ECO:0000313" key="8">
    <source>
        <dbReference type="Proteomes" id="UP000019804"/>
    </source>
</evidence>
<dbReference type="RefSeq" id="XP_040641080.1">
    <property type="nucleotide sequence ID" value="XM_040783958.1"/>
</dbReference>
<dbReference type="Proteomes" id="UP000019804">
    <property type="component" value="Unassembled WGS sequence"/>
</dbReference>
<keyword evidence="3 6" id="KW-0812">Transmembrane</keyword>